<accession>A0ABP1RV00</accession>
<keyword evidence="1" id="KW-0472">Membrane</keyword>
<feature type="transmembrane region" description="Helical" evidence="1">
    <location>
        <begin position="373"/>
        <end position="392"/>
    </location>
</feature>
<feature type="transmembrane region" description="Helical" evidence="1">
    <location>
        <begin position="107"/>
        <end position="126"/>
    </location>
</feature>
<keyword evidence="1" id="KW-0812">Transmembrane</keyword>
<name>A0ABP1RV00_9HEXA</name>
<evidence type="ECO:0000313" key="2">
    <source>
        <dbReference type="EMBL" id="CAL8136166.1"/>
    </source>
</evidence>
<keyword evidence="1" id="KW-1133">Transmembrane helix</keyword>
<sequence>MNQFYKHIQAHCSPPNAVLFIGAQQALNVSLVSNAIHVPEDELHDLEWLTQIRYGEMMIQRIPNHIITTRDHFLILRNFRVKVLSCVTAKSISQHFDYVIVTTLDGYTWLALLTVSLVYGVLYGNIFRGLDVMWHLTSQACWLKHPRKSVCLLWVSLIFVGSFYSSSISSESMQLADLPSFSRLFKTGYKLWVPTKQSIFRFAGSYEKEFIVNSVSIALGSGSTGERNYLTIDDVKNFTYDGNRVGASYIINKFSEAGIPTKFENLQIDVRQNAMRELKMMTVGAFLSPKPIELQSALGHSAYIMAAPVSEEARILAKIVGWSHTVVHSVGLLLAAGLLLTTLWTGYNLLEKESVVKTSEDDDYFNQLAADDSIGVVLFGVSGTFTAVSLAISGPQSYGAYLLLQATNVVT</sequence>
<proteinExistence type="predicted"/>
<reference evidence="2 3" key="1">
    <citation type="submission" date="2024-08" db="EMBL/GenBank/DDBJ databases">
        <authorList>
            <person name="Cucini C."/>
            <person name="Frati F."/>
        </authorList>
    </citation>
    <scope>NUCLEOTIDE SEQUENCE [LARGE SCALE GENOMIC DNA]</scope>
</reference>
<comment type="caution">
    <text evidence="2">The sequence shown here is derived from an EMBL/GenBank/DDBJ whole genome shotgun (WGS) entry which is preliminary data.</text>
</comment>
<keyword evidence="3" id="KW-1185">Reference proteome</keyword>
<organism evidence="2 3">
    <name type="scientific">Orchesella dallaii</name>
    <dbReference type="NCBI Taxonomy" id="48710"/>
    <lineage>
        <taxon>Eukaryota</taxon>
        <taxon>Metazoa</taxon>
        <taxon>Ecdysozoa</taxon>
        <taxon>Arthropoda</taxon>
        <taxon>Hexapoda</taxon>
        <taxon>Collembola</taxon>
        <taxon>Entomobryomorpha</taxon>
        <taxon>Entomobryoidea</taxon>
        <taxon>Orchesellidae</taxon>
        <taxon>Orchesellinae</taxon>
        <taxon>Orchesella</taxon>
    </lineage>
</organism>
<evidence type="ECO:0008006" key="4">
    <source>
        <dbReference type="Google" id="ProtNLM"/>
    </source>
</evidence>
<evidence type="ECO:0000313" key="3">
    <source>
        <dbReference type="Proteomes" id="UP001642540"/>
    </source>
</evidence>
<gene>
    <name evidence="2" type="ORF">ODALV1_LOCUS26313</name>
</gene>
<protein>
    <recommendedName>
        <fullName evidence="4">Ionotropic glutamate receptor C-terminal domain-containing protein</fullName>
    </recommendedName>
</protein>
<feature type="transmembrane region" description="Helical" evidence="1">
    <location>
        <begin position="326"/>
        <end position="347"/>
    </location>
</feature>
<feature type="transmembrane region" description="Helical" evidence="1">
    <location>
        <begin position="146"/>
        <end position="164"/>
    </location>
</feature>
<dbReference type="EMBL" id="CAXLJM020000111">
    <property type="protein sequence ID" value="CAL8136166.1"/>
    <property type="molecule type" value="Genomic_DNA"/>
</dbReference>
<evidence type="ECO:0000256" key="1">
    <source>
        <dbReference type="SAM" id="Phobius"/>
    </source>
</evidence>
<dbReference type="Proteomes" id="UP001642540">
    <property type="component" value="Unassembled WGS sequence"/>
</dbReference>